<proteinExistence type="predicted"/>
<name>A0ACD0NQG0_9BASI</name>
<protein>
    <submittedName>
        <fullName evidence="1">Uncharacterized protein</fullName>
    </submittedName>
</protein>
<gene>
    <name evidence="1" type="ORF">IE53DRAFT_320199</name>
</gene>
<evidence type="ECO:0000313" key="1">
    <source>
        <dbReference type="EMBL" id="PWN48000.1"/>
    </source>
</evidence>
<organism evidence="1 2">
    <name type="scientific">Violaceomyces palustris</name>
    <dbReference type="NCBI Taxonomy" id="1673888"/>
    <lineage>
        <taxon>Eukaryota</taxon>
        <taxon>Fungi</taxon>
        <taxon>Dikarya</taxon>
        <taxon>Basidiomycota</taxon>
        <taxon>Ustilaginomycotina</taxon>
        <taxon>Ustilaginomycetes</taxon>
        <taxon>Violaceomycetales</taxon>
        <taxon>Violaceomycetaceae</taxon>
        <taxon>Violaceomyces</taxon>
    </lineage>
</organism>
<dbReference type="Proteomes" id="UP000245626">
    <property type="component" value="Unassembled WGS sequence"/>
</dbReference>
<keyword evidence="2" id="KW-1185">Reference proteome</keyword>
<dbReference type="EMBL" id="KZ820288">
    <property type="protein sequence ID" value="PWN48000.1"/>
    <property type="molecule type" value="Genomic_DNA"/>
</dbReference>
<sequence length="317" mass="34019">MKSISYLVHLSLPFTVSLLLLLLLVNLDQTSAAPLSQPTPAPRYIHPDASPNAIYEFYRQDTQRHLLLAKADSPSAVIAKEGGGNVDGGVELSPTRTKRSDVPTVPLSELGPPTFPAQYASCVKCEEKYYTISSCMEASSVFANSTSIFNNPIAYFNVIKCACTDTFQAVYPQCVDCFQHTNQCWYLGTDPEGTGAWDIVTNIRQICAFGSALLGGVAGSNGNNSTYTPSNPGTYTDVTTTGAGYSGECVKCDSFPLRVLRAEPLFPLLLRNSTLPDQSTGPIFGSSARPRLFPTRPATVTMAATLTAGILLLAMSF</sequence>
<evidence type="ECO:0000313" key="2">
    <source>
        <dbReference type="Proteomes" id="UP000245626"/>
    </source>
</evidence>
<accession>A0ACD0NQG0</accession>
<reference evidence="1 2" key="1">
    <citation type="journal article" date="2018" name="Mol. Biol. Evol.">
        <title>Broad Genomic Sampling Reveals a Smut Pathogenic Ancestry of the Fungal Clade Ustilaginomycotina.</title>
        <authorList>
            <person name="Kijpornyongpan T."/>
            <person name="Mondo S.J."/>
            <person name="Barry K."/>
            <person name="Sandor L."/>
            <person name="Lee J."/>
            <person name="Lipzen A."/>
            <person name="Pangilinan J."/>
            <person name="LaButti K."/>
            <person name="Hainaut M."/>
            <person name="Henrissat B."/>
            <person name="Grigoriev I.V."/>
            <person name="Spatafora J.W."/>
            <person name="Aime M.C."/>
        </authorList>
    </citation>
    <scope>NUCLEOTIDE SEQUENCE [LARGE SCALE GENOMIC DNA]</scope>
    <source>
        <strain evidence="1 2">SA 807</strain>
    </source>
</reference>